<accession>A0ABX4CUK6</accession>
<organism evidence="2 3">
    <name type="scientific">Flavobacterium plurextorum</name>
    <dbReference type="NCBI Taxonomy" id="1114867"/>
    <lineage>
        <taxon>Bacteria</taxon>
        <taxon>Pseudomonadati</taxon>
        <taxon>Bacteroidota</taxon>
        <taxon>Flavobacteriia</taxon>
        <taxon>Flavobacteriales</taxon>
        <taxon>Flavobacteriaceae</taxon>
        <taxon>Flavobacterium</taxon>
    </lineage>
</organism>
<reference evidence="2 3" key="1">
    <citation type="submission" date="2016-11" db="EMBL/GenBank/DDBJ databases">
        <title>Whole genomes of Flavobacteriaceae.</title>
        <authorList>
            <person name="Stine C."/>
            <person name="Li C."/>
            <person name="Tadesse D."/>
        </authorList>
    </citation>
    <scope>NUCLEOTIDE SEQUENCE [LARGE SCALE GENOMIC DNA]</scope>
    <source>
        <strain evidence="2 3">CCUG 60112</strain>
    </source>
</reference>
<sequence>MKIFPTSNYSFKIIGEPVESLERLKRRTQISESLSSKITDKSFLGIITNNSFRIISSEIGKGAFCVLNGEISNKNGTVKIEINKAFQILLSIILCLPIAGLIAQLLSQEPNLAVVLIAAATVQILMIRFIFIELAFRRLSKRSLSRLSDVLDIESIEKI</sequence>
<feature type="transmembrane region" description="Helical" evidence="1">
    <location>
        <begin position="112"/>
        <end position="136"/>
    </location>
</feature>
<gene>
    <name evidence="2" type="ORF">B0A81_11375</name>
</gene>
<dbReference type="RefSeq" id="WP_089058147.1">
    <property type="nucleotide sequence ID" value="NZ_MUHD01000020.1"/>
</dbReference>
<name>A0ABX4CUK6_9FLAO</name>
<feature type="transmembrane region" description="Helical" evidence="1">
    <location>
        <begin position="88"/>
        <end position="106"/>
    </location>
</feature>
<protein>
    <submittedName>
        <fullName evidence="2">Uncharacterized protein</fullName>
    </submittedName>
</protein>
<proteinExistence type="predicted"/>
<dbReference type="EMBL" id="MUHD01000020">
    <property type="protein sequence ID" value="OXB07344.1"/>
    <property type="molecule type" value="Genomic_DNA"/>
</dbReference>
<keyword evidence="1" id="KW-0472">Membrane</keyword>
<dbReference type="Proteomes" id="UP000198381">
    <property type="component" value="Unassembled WGS sequence"/>
</dbReference>
<keyword evidence="1" id="KW-1133">Transmembrane helix</keyword>
<evidence type="ECO:0000313" key="2">
    <source>
        <dbReference type="EMBL" id="OXB07344.1"/>
    </source>
</evidence>
<evidence type="ECO:0000313" key="3">
    <source>
        <dbReference type="Proteomes" id="UP000198381"/>
    </source>
</evidence>
<comment type="caution">
    <text evidence="2">The sequence shown here is derived from an EMBL/GenBank/DDBJ whole genome shotgun (WGS) entry which is preliminary data.</text>
</comment>
<evidence type="ECO:0000256" key="1">
    <source>
        <dbReference type="SAM" id="Phobius"/>
    </source>
</evidence>
<keyword evidence="1" id="KW-0812">Transmembrane</keyword>
<keyword evidence="3" id="KW-1185">Reference proteome</keyword>